<dbReference type="AlphaFoldDB" id="A0A9P9XVF1"/>
<sequence length="315" mass="36267">MRLSLLLCDLYLATAVVAGGYQGALERVLLYYAYQIDGLNDPSYRQLGYKCVSWQKDAGECKDNNWEQYKCTALDDPNEKKGKRCNFWQLMTNLGETRGGNNAKLMMPEGVDANAKTLPIEKTAVSYYMYTREHMPDVNSAGEPDKGKVGDYQPYKFLKYGETNYNDWLGQLGDIVQSTAKAKKSDANKWMFEEFQNTVKQIRAARIGDNGRFVVAEYKKNASMDNKNMVTDNPGTNPATKSEYKNLDWYENHRGEWIEFNWAETQNEMDKNGVKEADKKMATFRNKYFESESARQHQAVMNEFELIERKVTGCR</sequence>
<dbReference type="EMBL" id="JAGIXG020000066">
    <property type="protein sequence ID" value="KAI6778524.1"/>
    <property type="molecule type" value="Genomic_DNA"/>
</dbReference>
<keyword evidence="1" id="KW-0732">Signal</keyword>
<dbReference type="Proteomes" id="UP001055219">
    <property type="component" value="Unassembled WGS sequence"/>
</dbReference>
<gene>
    <name evidence="2" type="ORF">J7T54_005048</name>
</gene>
<organism evidence="2 3">
    <name type="scientific">Emericellopsis cladophorae</name>
    <dbReference type="NCBI Taxonomy" id="2686198"/>
    <lineage>
        <taxon>Eukaryota</taxon>
        <taxon>Fungi</taxon>
        <taxon>Dikarya</taxon>
        <taxon>Ascomycota</taxon>
        <taxon>Pezizomycotina</taxon>
        <taxon>Sordariomycetes</taxon>
        <taxon>Hypocreomycetidae</taxon>
        <taxon>Hypocreales</taxon>
        <taxon>Bionectriaceae</taxon>
        <taxon>Emericellopsis</taxon>
    </lineage>
</organism>
<dbReference type="RefSeq" id="XP_051359380.1">
    <property type="nucleotide sequence ID" value="XM_051509646.1"/>
</dbReference>
<reference evidence="2" key="1">
    <citation type="journal article" date="2021" name="J Fungi (Basel)">
        <title>Genomic and Metabolomic Analyses of the Marine Fungus Emericellopsis cladophorae: Insights into Saltwater Adaptability Mechanisms and Its Biosynthetic Potential.</title>
        <authorList>
            <person name="Goncalves M.F.M."/>
            <person name="Hilario S."/>
            <person name="Van de Peer Y."/>
            <person name="Esteves A.C."/>
            <person name="Alves A."/>
        </authorList>
    </citation>
    <scope>NUCLEOTIDE SEQUENCE</scope>
    <source>
        <strain evidence="2">MUM 19.33</strain>
    </source>
</reference>
<feature type="chain" id="PRO_5040224807" evidence="1">
    <location>
        <begin position="19"/>
        <end position="315"/>
    </location>
</feature>
<accession>A0A9P9XVF1</accession>
<protein>
    <submittedName>
        <fullName evidence="2">Uncharacterized protein</fullName>
    </submittedName>
</protein>
<proteinExistence type="predicted"/>
<evidence type="ECO:0000313" key="2">
    <source>
        <dbReference type="EMBL" id="KAI6778524.1"/>
    </source>
</evidence>
<dbReference type="GeneID" id="75831534"/>
<dbReference type="OrthoDB" id="3467882at2759"/>
<evidence type="ECO:0000256" key="1">
    <source>
        <dbReference type="SAM" id="SignalP"/>
    </source>
</evidence>
<name>A0A9P9XVF1_9HYPO</name>
<feature type="signal peptide" evidence="1">
    <location>
        <begin position="1"/>
        <end position="18"/>
    </location>
</feature>
<evidence type="ECO:0000313" key="3">
    <source>
        <dbReference type="Proteomes" id="UP001055219"/>
    </source>
</evidence>
<reference evidence="2" key="2">
    <citation type="submission" date="2022-07" db="EMBL/GenBank/DDBJ databases">
        <authorList>
            <person name="Goncalves M.F.M."/>
            <person name="Hilario S."/>
            <person name="Van De Peer Y."/>
            <person name="Esteves A.C."/>
            <person name="Alves A."/>
        </authorList>
    </citation>
    <scope>NUCLEOTIDE SEQUENCE</scope>
    <source>
        <strain evidence="2">MUM 19.33</strain>
    </source>
</reference>
<keyword evidence="3" id="KW-1185">Reference proteome</keyword>
<comment type="caution">
    <text evidence="2">The sequence shown here is derived from an EMBL/GenBank/DDBJ whole genome shotgun (WGS) entry which is preliminary data.</text>
</comment>